<protein>
    <submittedName>
        <fullName evidence="1">Uncharacterized protein</fullName>
    </submittedName>
</protein>
<dbReference type="AlphaFoldDB" id="A0A9X3A7Q6"/>
<evidence type="ECO:0000313" key="1">
    <source>
        <dbReference type="EMBL" id="MCS7484633.1"/>
    </source>
</evidence>
<gene>
    <name evidence="1" type="ORF">NZH93_48060</name>
</gene>
<dbReference type="RefSeq" id="WP_259630080.1">
    <property type="nucleotide sequence ID" value="NZ_JANYMP010000050.1"/>
</dbReference>
<dbReference type="EMBL" id="JANYMP010000050">
    <property type="protein sequence ID" value="MCS7484633.1"/>
    <property type="molecule type" value="Genomic_DNA"/>
</dbReference>
<keyword evidence="2" id="KW-1185">Reference proteome</keyword>
<comment type="caution">
    <text evidence="1">The sequence shown here is derived from an EMBL/GenBank/DDBJ whole genome shotgun (WGS) entry which is preliminary data.</text>
</comment>
<accession>A0A9X3A7Q6</accession>
<evidence type="ECO:0000313" key="2">
    <source>
        <dbReference type="Proteomes" id="UP001141259"/>
    </source>
</evidence>
<proteinExistence type="predicted"/>
<name>A0A9X3A7Q6_9PSEU</name>
<reference evidence="1" key="1">
    <citation type="submission" date="2022-08" db="EMBL/GenBank/DDBJ databases">
        <authorList>
            <person name="Tistechok S."/>
            <person name="Samborskyy M."/>
            <person name="Roman I."/>
        </authorList>
    </citation>
    <scope>NUCLEOTIDE SEQUENCE</scope>
    <source>
        <strain evidence="1">DSM 103496</strain>
    </source>
</reference>
<sequence>MITADQQPLPVPMPAESWHDAHLAAAAHTLGWRGIVLPRVQAFGDVITVVAELDDEVHADRVRSGWPPVTDRTTIAMWSWPEHADTRPAAAMRVVGVLATGTRWQRSVKLAAKYGGFGSTALITESARKPPQNCLLHAQYRGVGVVWAQRDGAMTMASPGRVGPVPTARPTDISRWFEEVVYECALKTGKIPAHADASS</sequence>
<dbReference type="Proteomes" id="UP001141259">
    <property type="component" value="Unassembled WGS sequence"/>
</dbReference>
<organism evidence="1 2">
    <name type="scientific">Umezawaea endophytica</name>
    <dbReference type="NCBI Taxonomy" id="1654476"/>
    <lineage>
        <taxon>Bacteria</taxon>
        <taxon>Bacillati</taxon>
        <taxon>Actinomycetota</taxon>
        <taxon>Actinomycetes</taxon>
        <taxon>Pseudonocardiales</taxon>
        <taxon>Pseudonocardiaceae</taxon>
        <taxon>Umezawaea</taxon>
    </lineage>
</organism>